<comment type="caution">
    <text evidence="1">The sequence shown here is derived from an EMBL/GenBank/DDBJ whole genome shotgun (WGS) entry which is preliminary data.</text>
</comment>
<sequence length="81" mass="9805">MTTDDLFELDSLFKYSWEKWPRGSDKYEFYLYHAHLNTEIRVDSKGLIFFCKKLKIAGSFEFILQGLIFHFFEGTKYISFR</sequence>
<reference evidence="1" key="1">
    <citation type="submission" date="2021-06" db="EMBL/GenBank/DDBJ databases">
        <authorList>
            <person name="Hodson N. C."/>
            <person name="Mongue J. A."/>
            <person name="Jaron S. K."/>
        </authorList>
    </citation>
    <scope>NUCLEOTIDE SEQUENCE</scope>
</reference>
<proteinExistence type="predicted"/>
<organism evidence="1 2">
    <name type="scientific">Allacma fusca</name>
    <dbReference type="NCBI Taxonomy" id="39272"/>
    <lineage>
        <taxon>Eukaryota</taxon>
        <taxon>Metazoa</taxon>
        <taxon>Ecdysozoa</taxon>
        <taxon>Arthropoda</taxon>
        <taxon>Hexapoda</taxon>
        <taxon>Collembola</taxon>
        <taxon>Symphypleona</taxon>
        <taxon>Sminthuridae</taxon>
        <taxon>Allacma</taxon>
    </lineage>
</organism>
<dbReference type="Proteomes" id="UP000708208">
    <property type="component" value="Unassembled WGS sequence"/>
</dbReference>
<evidence type="ECO:0000313" key="1">
    <source>
        <dbReference type="EMBL" id="CAG7835802.1"/>
    </source>
</evidence>
<keyword evidence="2" id="KW-1185">Reference proteome</keyword>
<gene>
    <name evidence="1" type="ORF">AFUS01_LOCUS45125</name>
</gene>
<name>A0A8J2LGJ4_9HEXA</name>
<dbReference type="AlphaFoldDB" id="A0A8J2LGJ4"/>
<dbReference type="EMBL" id="CAJVCH010570766">
    <property type="protein sequence ID" value="CAG7835802.1"/>
    <property type="molecule type" value="Genomic_DNA"/>
</dbReference>
<protein>
    <submittedName>
        <fullName evidence="1">Uncharacterized protein</fullName>
    </submittedName>
</protein>
<evidence type="ECO:0000313" key="2">
    <source>
        <dbReference type="Proteomes" id="UP000708208"/>
    </source>
</evidence>
<accession>A0A8J2LGJ4</accession>